<evidence type="ECO:0000313" key="2">
    <source>
        <dbReference type="Proteomes" id="UP000006882"/>
    </source>
</evidence>
<dbReference type="EMBL" id="CM007653">
    <property type="protein sequence ID" value="ONI19083.1"/>
    <property type="molecule type" value="Genomic_DNA"/>
</dbReference>
<gene>
    <name evidence="1" type="ORF">PRUPE_3G257700</name>
</gene>
<dbReference type="Gramene" id="ONI19083">
    <property type="protein sequence ID" value="ONI19083"/>
    <property type="gene ID" value="PRUPE_3G257700"/>
</dbReference>
<accession>A0A251Q5M5</accession>
<reference evidence="1 2" key="1">
    <citation type="journal article" date="2013" name="Nat. Genet.">
        <title>The high-quality draft genome of peach (Prunus persica) identifies unique patterns of genetic diversity, domestication and genome evolution.</title>
        <authorList>
            <consortium name="International Peach Genome Initiative"/>
            <person name="Verde I."/>
            <person name="Abbott A.G."/>
            <person name="Scalabrin S."/>
            <person name="Jung S."/>
            <person name="Shu S."/>
            <person name="Marroni F."/>
            <person name="Zhebentyayeva T."/>
            <person name="Dettori M.T."/>
            <person name="Grimwood J."/>
            <person name="Cattonaro F."/>
            <person name="Zuccolo A."/>
            <person name="Rossini L."/>
            <person name="Jenkins J."/>
            <person name="Vendramin E."/>
            <person name="Meisel L.A."/>
            <person name="Decroocq V."/>
            <person name="Sosinski B."/>
            <person name="Prochnik S."/>
            <person name="Mitros T."/>
            <person name="Policriti A."/>
            <person name="Cipriani G."/>
            <person name="Dondini L."/>
            <person name="Ficklin S."/>
            <person name="Goodstein D.M."/>
            <person name="Xuan P."/>
            <person name="Del Fabbro C."/>
            <person name="Aramini V."/>
            <person name="Copetti D."/>
            <person name="Gonzalez S."/>
            <person name="Horner D.S."/>
            <person name="Falchi R."/>
            <person name="Lucas S."/>
            <person name="Mica E."/>
            <person name="Maldonado J."/>
            <person name="Lazzari B."/>
            <person name="Bielenberg D."/>
            <person name="Pirona R."/>
            <person name="Miculan M."/>
            <person name="Barakat A."/>
            <person name="Testolin R."/>
            <person name="Stella A."/>
            <person name="Tartarini S."/>
            <person name="Tonutti P."/>
            <person name="Arus P."/>
            <person name="Orellana A."/>
            <person name="Wells C."/>
            <person name="Main D."/>
            <person name="Vizzotto G."/>
            <person name="Silva H."/>
            <person name="Salamini F."/>
            <person name="Schmutz J."/>
            <person name="Morgante M."/>
            <person name="Rokhsar D.S."/>
        </authorList>
    </citation>
    <scope>NUCLEOTIDE SEQUENCE [LARGE SCALE GENOMIC DNA]</scope>
    <source>
        <strain evidence="2">cv. Nemared</strain>
    </source>
</reference>
<name>A0A251Q5M5_PRUPE</name>
<dbReference type="AlphaFoldDB" id="A0A251Q5M5"/>
<keyword evidence="2" id="KW-1185">Reference proteome</keyword>
<sequence length="96" mass="11553">MNNFLLLLFGIKMERLLDEQKHKKKPNSRLLMCMETQSQLNRATCEKMFMRMHVCMIPQLLDSPITFRKRKRKKMLSTSNKQESLARIIMFQLFSQ</sequence>
<dbReference type="Proteomes" id="UP000006882">
    <property type="component" value="Chromosome G3"/>
</dbReference>
<protein>
    <submittedName>
        <fullName evidence="1">Uncharacterized protein</fullName>
    </submittedName>
</protein>
<organism evidence="1 2">
    <name type="scientific">Prunus persica</name>
    <name type="common">Peach</name>
    <name type="synonym">Amygdalus persica</name>
    <dbReference type="NCBI Taxonomy" id="3760"/>
    <lineage>
        <taxon>Eukaryota</taxon>
        <taxon>Viridiplantae</taxon>
        <taxon>Streptophyta</taxon>
        <taxon>Embryophyta</taxon>
        <taxon>Tracheophyta</taxon>
        <taxon>Spermatophyta</taxon>
        <taxon>Magnoliopsida</taxon>
        <taxon>eudicotyledons</taxon>
        <taxon>Gunneridae</taxon>
        <taxon>Pentapetalae</taxon>
        <taxon>rosids</taxon>
        <taxon>fabids</taxon>
        <taxon>Rosales</taxon>
        <taxon>Rosaceae</taxon>
        <taxon>Amygdaloideae</taxon>
        <taxon>Amygdaleae</taxon>
        <taxon>Prunus</taxon>
    </lineage>
</organism>
<proteinExistence type="predicted"/>
<evidence type="ECO:0000313" key="1">
    <source>
        <dbReference type="EMBL" id="ONI19083.1"/>
    </source>
</evidence>